<name>A0A0R3BXY8_9BRAD</name>
<gene>
    <name evidence="2" type="ORF">AOQ72_02510</name>
</gene>
<dbReference type="AlphaFoldDB" id="A0A0R3BXY8"/>
<proteinExistence type="predicted"/>
<dbReference type="RefSeq" id="WP_057030180.1">
    <property type="nucleotide sequence ID" value="NZ_LJYF01000044.1"/>
</dbReference>
<dbReference type="SUPFAM" id="SSF160631">
    <property type="entry name" value="SMI1/KNR4-like"/>
    <property type="match status" value="1"/>
</dbReference>
<dbReference type="InterPro" id="IPR018958">
    <property type="entry name" value="Knr4/Smi1-like_dom"/>
</dbReference>
<organism evidence="2 3">
    <name type="scientific">Bradyrhizobium yuanmingense</name>
    <dbReference type="NCBI Taxonomy" id="108015"/>
    <lineage>
        <taxon>Bacteria</taxon>
        <taxon>Pseudomonadati</taxon>
        <taxon>Pseudomonadota</taxon>
        <taxon>Alphaproteobacteria</taxon>
        <taxon>Hyphomicrobiales</taxon>
        <taxon>Nitrobacteraceae</taxon>
        <taxon>Bradyrhizobium</taxon>
    </lineage>
</organism>
<sequence length="348" mass="38991">MKMATKRLFDDFDFEGFWNDCPYSLENYVEPPPTDELIASIEHEIGGYRLPAAYVDLARRHNGGMVKRNCHPMKERTGWAEDHVAIEGLFALGRTSTYSLAGKFGAKFMIEEWGYPAIGVGIADTPAGGHELIMLDYRTCGKRGEPQVVYVDQEDDYRIVLVAPDFETFIRGLVEESEYDTAEEDRAAAIATVERGTLSPIVVQALAAVGDRLPHGERVLRTLARQIVDEKGFFALHDDERSHLMFGLIFWLYSSLRTARSFEAFLGRSETGTSYDSPCYELMIAFDLVTEPYGFNTRGYAEGFVRDWWDACVARGDIVETAEGYRLTSRAEATLLGRLATIAGPEGK</sequence>
<evidence type="ECO:0000259" key="1">
    <source>
        <dbReference type="SMART" id="SM00860"/>
    </source>
</evidence>
<protein>
    <recommendedName>
        <fullName evidence="1">Knr4/Smi1-like domain-containing protein</fullName>
    </recommendedName>
</protein>
<evidence type="ECO:0000313" key="3">
    <source>
        <dbReference type="Proteomes" id="UP000051380"/>
    </source>
</evidence>
<dbReference type="SMART" id="SM00860">
    <property type="entry name" value="SMI1_KNR4"/>
    <property type="match status" value="1"/>
</dbReference>
<dbReference type="Pfam" id="PF09346">
    <property type="entry name" value="SMI1_KNR4"/>
    <property type="match status" value="1"/>
</dbReference>
<evidence type="ECO:0000313" key="2">
    <source>
        <dbReference type="EMBL" id="KRP87505.1"/>
    </source>
</evidence>
<dbReference type="Proteomes" id="UP000051380">
    <property type="component" value="Unassembled WGS sequence"/>
</dbReference>
<dbReference type="STRING" id="108015.GA0061099_1006603"/>
<accession>A0A0R3BXY8</accession>
<dbReference type="Gene3D" id="3.40.1580.10">
    <property type="entry name" value="SMI1/KNR4-like"/>
    <property type="match status" value="1"/>
</dbReference>
<feature type="domain" description="Knr4/Smi1-like" evidence="1">
    <location>
        <begin position="32"/>
        <end position="172"/>
    </location>
</feature>
<dbReference type="InterPro" id="IPR037883">
    <property type="entry name" value="Knr4/Smi1-like_sf"/>
</dbReference>
<dbReference type="EMBL" id="LJYF01000044">
    <property type="protein sequence ID" value="KRP87505.1"/>
    <property type="molecule type" value="Genomic_DNA"/>
</dbReference>
<comment type="caution">
    <text evidence="2">The sequence shown here is derived from an EMBL/GenBank/DDBJ whole genome shotgun (WGS) entry which is preliminary data.</text>
</comment>
<reference evidence="2 3" key="1">
    <citation type="submission" date="2015-09" db="EMBL/GenBank/DDBJ databases">
        <title>Draft Genome Sequence of the Strain BR 3267 (Bradyrhizobium yuanmingense) recommended as inoculant for cowpea in Brazil.</title>
        <authorList>
            <person name="Simoes-Araujo J.L."/>
            <person name="Zilli J.E."/>
        </authorList>
    </citation>
    <scope>NUCLEOTIDE SEQUENCE [LARGE SCALE GENOMIC DNA]</scope>
    <source>
        <strain evidence="2 3">BR3267</strain>
    </source>
</reference>